<dbReference type="OrthoDB" id="9880441at2759"/>
<keyword evidence="7 9" id="KW-0862">Zinc</keyword>
<evidence type="ECO:0000256" key="8">
    <source>
        <dbReference type="ARBA" id="ARBA00023049"/>
    </source>
</evidence>
<dbReference type="STRING" id="45357.A0A2V1ARS6"/>
<dbReference type="GeneID" id="37007341"/>
<evidence type="ECO:0000256" key="7">
    <source>
        <dbReference type="ARBA" id="ARBA00022833"/>
    </source>
</evidence>
<dbReference type="PANTHER" id="PTHR28570">
    <property type="entry name" value="ASPARTYL AMINOPEPTIDASE"/>
    <property type="match status" value="1"/>
</dbReference>
<dbReference type="EMBL" id="PKFO01000003">
    <property type="protein sequence ID" value="PVH20226.1"/>
    <property type="molecule type" value="Genomic_DNA"/>
</dbReference>
<dbReference type="Gene3D" id="2.30.250.10">
    <property type="entry name" value="Aminopeptidase i, Domain 2"/>
    <property type="match status" value="1"/>
</dbReference>
<keyword evidence="5 9" id="KW-0479">Metal-binding</keyword>
<proteinExistence type="inferred from homology"/>
<organism evidence="10 11">
    <name type="scientific">Candidozyma haemuli</name>
    <dbReference type="NCBI Taxonomy" id="45357"/>
    <lineage>
        <taxon>Eukaryota</taxon>
        <taxon>Fungi</taxon>
        <taxon>Dikarya</taxon>
        <taxon>Ascomycota</taxon>
        <taxon>Saccharomycotina</taxon>
        <taxon>Pichiomycetes</taxon>
        <taxon>Metschnikowiaceae</taxon>
        <taxon>Candidozyma</taxon>
    </lineage>
</organism>
<dbReference type="SUPFAM" id="SSF101821">
    <property type="entry name" value="Aminopeptidase/glucanase lid domain"/>
    <property type="match status" value="1"/>
</dbReference>
<name>A0A2V1ARS6_9ASCO</name>
<dbReference type="PRINTS" id="PR00932">
    <property type="entry name" value="AMINO1PTASE"/>
</dbReference>
<keyword evidence="8 9" id="KW-0482">Metalloprotease</keyword>
<dbReference type="Pfam" id="PF02127">
    <property type="entry name" value="Peptidase_M18"/>
    <property type="match status" value="1"/>
</dbReference>
<accession>A0A2V1ARS6</accession>
<evidence type="ECO:0000256" key="5">
    <source>
        <dbReference type="ARBA" id="ARBA00022723"/>
    </source>
</evidence>
<keyword evidence="4 9" id="KW-0645">Protease</keyword>
<gene>
    <name evidence="10" type="ORF">CXQ85_002010</name>
</gene>
<dbReference type="SUPFAM" id="SSF53187">
    <property type="entry name" value="Zn-dependent exopeptidases"/>
    <property type="match status" value="1"/>
</dbReference>
<evidence type="ECO:0000256" key="1">
    <source>
        <dbReference type="ARBA" id="ARBA00001947"/>
    </source>
</evidence>
<dbReference type="CDD" id="cd05658">
    <property type="entry name" value="M18_DAP"/>
    <property type="match status" value="1"/>
</dbReference>
<dbReference type="Gene3D" id="3.40.630.10">
    <property type="entry name" value="Zn peptidases"/>
    <property type="match status" value="1"/>
</dbReference>
<evidence type="ECO:0000313" key="11">
    <source>
        <dbReference type="Proteomes" id="UP000244309"/>
    </source>
</evidence>
<dbReference type="GO" id="GO:0006508">
    <property type="term" value="P:proteolysis"/>
    <property type="evidence" value="ECO:0007669"/>
    <property type="project" value="UniProtKB-KW"/>
</dbReference>
<sequence length="503" mass="55093">MNNELLEKLQKLLAEGKDEDVSLLRRALLEKPHLVGSSNDKYYDKHTDDYIDFTYANPTVWHATDFFGKRLEKAGFTYLPEKESWSNIKPGKYYTTRSGSSLVAFVVGPDWTPEKGVGAIGAHIDALATAVKPNSTKDKVDGYELLGVAPYSGALSSVWWDRDLGVGGRVLVKEKGKVKYDLVDSTPHPVARIPTLAPHFGAPAQGPFNKETQTVPIVGFGGDVEPTDAEKRAPLYGKHPLKLLRYISKLSGHAVEDIVQWDLQLFDVQKGVRGGLENEFVFAPRVDDRVCSYAAISGLIESDAEGKLSKDAFSIVGLFDNEEVGSGTRQGARGHLFSSTVERVASSSYYNPGEAESTDSVKVTFANSIILSADVTHLFNPNFANVYLEHHKPLPNKGISIALDPNGNMATDSTGLALVEELARKNGDELQYFHIRNDSRSGGTIGPYLSIQTGARTIDLGIPQLSMHSIRATIGSKDVGLGVKFFAGFFKNWRSTYDTFEQN</sequence>
<keyword evidence="6 9" id="KW-0378">Hydrolase</keyword>
<dbReference type="GO" id="GO:0000324">
    <property type="term" value="C:fungal-type vacuole"/>
    <property type="evidence" value="ECO:0007669"/>
    <property type="project" value="TreeGrafter"/>
</dbReference>
<comment type="caution">
    <text evidence="10">The sequence shown here is derived from an EMBL/GenBank/DDBJ whole genome shotgun (WGS) entry which is preliminary data.</text>
</comment>
<dbReference type="RefSeq" id="XP_025341166.1">
    <property type="nucleotide sequence ID" value="XM_025485701.1"/>
</dbReference>
<comment type="similarity">
    <text evidence="2 9">Belongs to the peptidase M18 family.</text>
</comment>
<evidence type="ECO:0000256" key="6">
    <source>
        <dbReference type="ARBA" id="ARBA00022801"/>
    </source>
</evidence>
<evidence type="ECO:0000256" key="9">
    <source>
        <dbReference type="RuleBase" id="RU004386"/>
    </source>
</evidence>
<dbReference type="InterPro" id="IPR023358">
    <property type="entry name" value="Peptidase_M18_dom2"/>
</dbReference>
<dbReference type="GO" id="GO:0008270">
    <property type="term" value="F:zinc ion binding"/>
    <property type="evidence" value="ECO:0007669"/>
    <property type="project" value="InterPro"/>
</dbReference>
<evidence type="ECO:0000256" key="2">
    <source>
        <dbReference type="ARBA" id="ARBA00008290"/>
    </source>
</evidence>
<dbReference type="FunFam" id="2.30.250.10:FF:000001">
    <property type="entry name" value="Aspartyl aminopeptidase 1"/>
    <property type="match status" value="1"/>
</dbReference>
<reference evidence="10 11" key="1">
    <citation type="submission" date="2017-12" db="EMBL/GenBank/DDBJ databases">
        <title>Genome Sequence of a Multidrug-Resistant Candida haemulonii Isolate from a Patient with Chronic Leg Ulcers in Israel.</title>
        <authorList>
            <person name="Chow N.A."/>
            <person name="Gade L."/>
            <person name="Batra D."/>
            <person name="Rowe L.A."/>
            <person name="Ben-Ami R."/>
            <person name="Loparev V.N."/>
            <person name="Litvintseva A.P."/>
        </authorList>
    </citation>
    <scope>NUCLEOTIDE SEQUENCE [LARGE SCALE GENOMIC DNA]</scope>
    <source>
        <strain evidence="10 11">B11899</strain>
    </source>
</reference>
<dbReference type="PANTHER" id="PTHR28570:SF4">
    <property type="entry name" value="VACUOLAR AMINOPEPTIDASE 1"/>
    <property type="match status" value="1"/>
</dbReference>
<dbReference type="InterPro" id="IPR001948">
    <property type="entry name" value="Peptidase_M18"/>
</dbReference>
<protein>
    <recommendedName>
        <fullName evidence="12">Vacuolar aminopeptidase 1</fullName>
    </recommendedName>
</protein>
<evidence type="ECO:0000313" key="10">
    <source>
        <dbReference type="EMBL" id="PVH20226.1"/>
    </source>
</evidence>
<keyword evidence="3 9" id="KW-0031">Aminopeptidase</keyword>
<keyword evidence="11" id="KW-1185">Reference proteome</keyword>
<evidence type="ECO:0008006" key="12">
    <source>
        <dbReference type="Google" id="ProtNLM"/>
    </source>
</evidence>
<dbReference type="GO" id="GO:0070006">
    <property type="term" value="F:metalloaminopeptidase activity"/>
    <property type="evidence" value="ECO:0007669"/>
    <property type="project" value="TreeGrafter"/>
</dbReference>
<evidence type="ECO:0000256" key="4">
    <source>
        <dbReference type="ARBA" id="ARBA00022670"/>
    </source>
</evidence>
<dbReference type="AlphaFoldDB" id="A0A2V1ARS6"/>
<dbReference type="Proteomes" id="UP000244309">
    <property type="component" value="Unassembled WGS sequence"/>
</dbReference>
<comment type="cofactor">
    <cofactor evidence="1">
        <name>Zn(2+)</name>
        <dbReference type="ChEBI" id="CHEBI:29105"/>
    </cofactor>
</comment>
<evidence type="ECO:0000256" key="3">
    <source>
        <dbReference type="ARBA" id="ARBA00022438"/>
    </source>
</evidence>
<dbReference type="VEuPathDB" id="FungiDB:CXQ85_002010"/>